<evidence type="ECO:0000256" key="3">
    <source>
        <dbReference type="ARBA" id="ARBA00023002"/>
    </source>
</evidence>
<comment type="similarity">
    <text evidence="1 6 7">Belongs to the ArsC family.</text>
</comment>
<organism evidence="8 9">
    <name type="scientific">Limnohabitans curvus</name>
    <dbReference type="NCBI Taxonomy" id="323423"/>
    <lineage>
        <taxon>Bacteria</taxon>
        <taxon>Pseudomonadati</taxon>
        <taxon>Pseudomonadota</taxon>
        <taxon>Betaproteobacteria</taxon>
        <taxon>Burkholderiales</taxon>
        <taxon>Comamonadaceae</taxon>
        <taxon>Limnohabitans</taxon>
    </lineage>
</organism>
<dbReference type="AlphaFoldDB" id="A0A315G588"/>
<evidence type="ECO:0000256" key="6">
    <source>
        <dbReference type="PROSITE-ProRule" id="PRU01282"/>
    </source>
</evidence>
<dbReference type="PROSITE" id="PS51353">
    <property type="entry name" value="ARSC"/>
    <property type="match status" value="1"/>
</dbReference>
<evidence type="ECO:0000256" key="7">
    <source>
        <dbReference type="RuleBase" id="RU362029"/>
    </source>
</evidence>
<evidence type="ECO:0000313" key="8">
    <source>
        <dbReference type="EMBL" id="PUE60877.1"/>
    </source>
</evidence>
<reference evidence="8 9" key="1">
    <citation type="submission" date="2017-04" db="EMBL/GenBank/DDBJ databases">
        <title>Unexpected and diverse lifestyles within the genus Limnohabitans.</title>
        <authorList>
            <person name="Kasalicky V."/>
            <person name="Mehrshad M."/>
            <person name="Andrei S.-A."/>
            <person name="Salcher M."/>
            <person name="Kratochvilova H."/>
            <person name="Simek K."/>
            <person name="Ghai R."/>
        </authorList>
    </citation>
    <scope>NUCLEOTIDE SEQUENCE [LARGE SCALE GENOMIC DNA]</scope>
    <source>
        <strain evidence="8 9">MWH-C5</strain>
    </source>
</reference>
<dbReference type="PANTHER" id="PTHR30041">
    <property type="entry name" value="ARSENATE REDUCTASE"/>
    <property type="match status" value="1"/>
</dbReference>
<keyword evidence="2" id="KW-0059">Arsenical resistance</keyword>
<evidence type="ECO:0000256" key="1">
    <source>
        <dbReference type="ARBA" id="ARBA00007198"/>
    </source>
</evidence>
<dbReference type="GO" id="GO:0008794">
    <property type="term" value="F:arsenate reductase (glutaredoxin) activity"/>
    <property type="evidence" value="ECO:0007669"/>
    <property type="project" value="UniProtKB-UniRule"/>
</dbReference>
<proteinExistence type="inferred from homology"/>
<dbReference type="EC" id="1.20.4.1" evidence="4 7"/>
<comment type="caution">
    <text evidence="8">The sequence shown here is derived from an EMBL/GenBank/DDBJ whole genome shotgun (WGS) entry which is preliminary data.</text>
</comment>
<name>A0A315G588_9BURK</name>
<dbReference type="EMBL" id="NESP01000001">
    <property type="protein sequence ID" value="PUE60877.1"/>
    <property type="molecule type" value="Genomic_DNA"/>
</dbReference>
<accession>A0A315G588</accession>
<keyword evidence="9" id="KW-1185">Reference proteome</keyword>
<dbReference type="CDD" id="cd03034">
    <property type="entry name" value="ArsC_ArsC"/>
    <property type="match status" value="1"/>
</dbReference>
<dbReference type="Proteomes" id="UP000251341">
    <property type="component" value="Unassembled WGS sequence"/>
</dbReference>
<evidence type="ECO:0000313" key="9">
    <source>
        <dbReference type="Proteomes" id="UP000251341"/>
    </source>
</evidence>
<dbReference type="InterPro" id="IPR036249">
    <property type="entry name" value="Thioredoxin-like_sf"/>
</dbReference>
<protein>
    <recommendedName>
        <fullName evidence="5 7">Arsenate reductase</fullName>
        <ecNumber evidence="4 7">1.20.4.1</ecNumber>
    </recommendedName>
</protein>
<evidence type="ECO:0000256" key="5">
    <source>
        <dbReference type="ARBA" id="ARBA00039879"/>
    </source>
</evidence>
<sequence length="119" mass="13141">MHSIKIYHNPKCSNSRNALALIRAHGHEPEVVLYLKTPPTRPELQAIIQATGGSARALVRSKEVVYSELGLENPRLSEDALVDAMLAHPILMNRPVIITPKGTRLCRPPELVLDILPTP</sequence>
<dbReference type="Gene3D" id="3.40.30.10">
    <property type="entry name" value="Glutaredoxin"/>
    <property type="match status" value="1"/>
</dbReference>
<dbReference type="SUPFAM" id="SSF52833">
    <property type="entry name" value="Thioredoxin-like"/>
    <property type="match status" value="1"/>
</dbReference>
<dbReference type="Pfam" id="PF03960">
    <property type="entry name" value="ArsC"/>
    <property type="match status" value="1"/>
</dbReference>
<keyword evidence="3 7" id="KW-0560">Oxidoreductase</keyword>
<gene>
    <name evidence="8" type="ORF">B9Z44_13200</name>
</gene>
<dbReference type="NCBIfam" id="TIGR00014">
    <property type="entry name" value="arsC"/>
    <property type="match status" value="1"/>
</dbReference>
<dbReference type="InterPro" id="IPR006660">
    <property type="entry name" value="Arsenate_reductase-like"/>
</dbReference>
<dbReference type="InterPro" id="IPR006659">
    <property type="entry name" value="Arsenate_reductase"/>
</dbReference>
<evidence type="ECO:0000256" key="4">
    <source>
        <dbReference type="ARBA" id="ARBA00038969"/>
    </source>
</evidence>
<dbReference type="GO" id="GO:0046685">
    <property type="term" value="P:response to arsenic-containing substance"/>
    <property type="evidence" value="ECO:0007669"/>
    <property type="project" value="UniProtKB-KW"/>
</dbReference>
<dbReference type="PANTHER" id="PTHR30041:SF5">
    <property type="entry name" value="ARSENATE REDUCTASE-RELATED"/>
    <property type="match status" value="1"/>
</dbReference>
<comment type="catalytic activity">
    <reaction evidence="7">
        <text>[glutaredoxin]-dithiol + arsenate + glutathione + H(+) = glutathionyl-S-S-[glutaredoxin] + arsenite + H2O</text>
        <dbReference type="Rhea" id="RHEA:22016"/>
        <dbReference type="Rhea" id="RHEA-COMP:10729"/>
        <dbReference type="Rhea" id="RHEA-COMP:17668"/>
        <dbReference type="ChEBI" id="CHEBI:15377"/>
        <dbReference type="ChEBI" id="CHEBI:15378"/>
        <dbReference type="ChEBI" id="CHEBI:29242"/>
        <dbReference type="ChEBI" id="CHEBI:29950"/>
        <dbReference type="ChEBI" id="CHEBI:48597"/>
        <dbReference type="ChEBI" id="CHEBI:57925"/>
        <dbReference type="ChEBI" id="CHEBI:146199"/>
        <dbReference type="EC" id="1.20.4.1"/>
    </reaction>
</comment>
<evidence type="ECO:0000256" key="2">
    <source>
        <dbReference type="ARBA" id="ARBA00022849"/>
    </source>
</evidence>